<dbReference type="UniPathway" id="UPA00031">
    <property type="reaction ID" value="UER00013"/>
</dbReference>
<dbReference type="Gene3D" id="3.20.20.140">
    <property type="entry name" value="Metal-dependent hydrolases"/>
    <property type="match status" value="1"/>
</dbReference>
<evidence type="ECO:0000256" key="2">
    <source>
        <dbReference type="ARBA" id="ARBA00009152"/>
    </source>
</evidence>
<dbReference type="InterPro" id="IPR010140">
    <property type="entry name" value="Histidinol_P_phosphatase_HisJ"/>
</dbReference>
<name>A0A4R3TJL5_9FIRM</name>
<evidence type="ECO:0000313" key="10">
    <source>
        <dbReference type="EMBL" id="TCU62481.1"/>
    </source>
</evidence>
<evidence type="ECO:0000313" key="11">
    <source>
        <dbReference type="Proteomes" id="UP000295773"/>
    </source>
</evidence>
<evidence type="ECO:0000259" key="9">
    <source>
        <dbReference type="Pfam" id="PF02811"/>
    </source>
</evidence>
<keyword evidence="6 8" id="KW-0368">Histidine biosynthesis</keyword>
<dbReference type="AlphaFoldDB" id="A0A4R3TJL5"/>
<dbReference type="Pfam" id="PF02811">
    <property type="entry name" value="PHP"/>
    <property type="match status" value="1"/>
</dbReference>
<comment type="similarity">
    <text evidence="2 8">Belongs to the PHP hydrolase family. HisK subfamily.</text>
</comment>
<keyword evidence="11" id="KW-1185">Reference proteome</keyword>
<evidence type="ECO:0000256" key="8">
    <source>
        <dbReference type="RuleBase" id="RU366003"/>
    </source>
</evidence>
<evidence type="ECO:0000256" key="3">
    <source>
        <dbReference type="ARBA" id="ARBA00013085"/>
    </source>
</evidence>
<dbReference type="GO" id="GO:0005737">
    <property type="term" value="C:cytoplasm"/>
    <property type="evidence" value="ECO:0007669"/>
    <property type="project" value="TreeGrafter"/>
</dbReference>
<evidence type="ECO:0000256" key="6">
    <source>
        <dbReference type="ARBA" id="ARBA00023102"/>
    </source>
</evidence>
<evidence type="ECO:0000256" key="5">
    <source>
        <dbReference type="ARBA" id="ARBA00022801"/>
    </source>
</evidence>
<evidence type="ECO:0000256" key="1">
    <source>
        <dbReference type="ARBA" id="ARBA00004970"/>
    </source>
</evidence>
<dbReference type="GO" id="GO:0000105">
    <property type="term" value="P:L-histidine biosynthetic process"/>
    <property type="evidence" value="ECO:0007669"/>
    <property type="project" value="UniProtKB-UniRule"/>
</dbReference>
<dbReference type="PANTHER" id="PTHR21039:SF0">
    <property type="entry name" value="HISTIDINOL-PHOSPHATASE"/>
    <property type="match status" value="1"/>
</dbReference>
<dbReference type="SUPFAM" id="SSF89550">
    <property type="entry name" value="PHP domain-like"/>
    <property type="match status" value="1"/>
</dbReference>
<dbReference type="GO" id="GO:0004401">
    <property type="term" value="F:histidinol-phosphatase activity"/>
    <property type="evidence" value="ECO:0007669"/>
    <property type="project" value="UniProtKB-UniRule"/>
</dbReference>
<dbReference type="InterPro" id="IPR004013">
    <property type="entry name" value="PHP_dom"/>
</dbReference>
<accession>A0A4R3TJL5</accession>
<dbReference type="CDD" id="cd12110">
    <property type="entry name" value="PHP_HisPPase_Hisj_like"/>
    <property type="match status" value="1"/>
</dbReference>
<gene>
    <name evidence="10" type="ORF">EDD61_104120</name>
</gene>
<dbReference type="InterPro" id="IPR016195">
    <property type="entry name" value="Pol/histidinol_Pase-like"/>
</dbReference>
<comment type="caution">
    <text evidence="10">The sequence shown here is derived from an EMBL/GenBank/DDBJ whole genome shotgun (WGS) entry which is preliminary data.</text>
</comment>
<dbReference type="PANTHER" id="PTHR21039">
    <property type="entry name" value="HISTIDINOL PHOSPHATASE-RELATED"/>
    <property type="match status" value="1"/>
</dbReference>
<dbReference type="RefSeq" id="WP_132224097.1">
    <property type="nucleotide sequence ID" value="NZ_JADPGE010000028.1"/>
</dbReference>
<feature type="domain" description="PHP" evidence="9">
    <location>
        <begin position="6"/>
        <end position="184"/>
    </location>
</feature>
<reference evidence="10 11" key="1">
    <citation type="submission" date="2019-03" db="EMBL/GenBank/DDBJ databases">
        <title>Genomic Encyclopedia of Type Strains, Phase IV (KMG-IV): sequencing the most valuable type-strain genomes for metagenomic binning, comparative biology and taxonomic classification.</title>
        <authorList>
            <person name="Goeker M."/>
        </authorList>
    </citation>
    <scope>NUCLEOTIDE SEQUENCE [LARGE SCALE GENOMIC DNA]</scope>
    <source>
        <strain evidence="10 11">DSM 29481</strain>
    </source>
</reference>
<keyword evidence="4 8" id="KW-0028">Amino-acid biosynthesis</keyword>
<comment type="catalytic activity">
    <reaction evidence="7 8">
        <text>L-histidinol phosphate + H2O = L-histidinol + phosphate</text>
        <dbReference type="Rhea" id="RHEA:14465"/>
        <dbReference type="ChEBI" id="CHEBI:15377"/>
        <dbReference type="ChEBI" id="CHEBI:43474"/>
        <dbReference type="ChEBI" id="CHEBI:57699"/>
        <dbReference type="ChEBI" id="CHEBI:57980"/>
        <dbReference type="EC" id="3.1.3.15"/>
    </reaction>
</comment>
<evidence type="ECO:0000256" key="4">
    <source>
        <dbReference type="ARBA" id="ARBA00022605"/>
    </source>
</evidence>
<protein>
    <recommendedName>
        <fullName evidence="3 8">Histidinol-phosphatase</fullName>
        <shortName evidence="8">HolPase</shortName>
        <ecNumber evidence="3 8">3.1.3.15</ecNumber>
    </recommendedName>
</protein>
<comment type="pathway">
    <text evidence="1 8">Amino-acid biosynthesis; L-histidine biosynthesis; L-histidine from 5-phospho-alpha-D-ribose 1-diphosphate: step 8/9.</text>
</comment>
<dbReference type="EC" id="3.1.3.15" evidence="3 8"/>
<dbReference type="Proteomes" id="UP000295773">
    <property type="component" value="Unassembled WGS sequence"/>
</dbReference>
<evidence type="ECO:0000256" key="7">
    <source>
        <dbReference type="ARBA" id="ARBA00049158"/>
    </source>
</evidence>
<sequence length="262" mass="30628">MQNFNYHSHTKRCEHAIGEDEEYVKAAIANGFQVMGFSDHAPYAGVHTPGERMDKEALEGYIASVKALQKKYEKEIEIRIGLEFEYFEDQLLELLEYRDRFDYMIIGQHGPALYEPEFYEANTDEDVLRYANLIRKACEKGLPDIIAHPDLFMFSKPQWTPACEEAARIICQSACDANIPIEINLNGLKYGKRQIGEEWRYTYPYRAFWKVAEQYPVDVVYGLDAHTPEKYADKKCFEIVDHEIVYGLNLHKRTKLMFEKKL</sequence>
<keyword evidence="5 8" id="KW-0378">Hydrolase</keyword>
<proteinExistence type="inferred from homology"/>
<organism evidence="10 11">
    <name type="scientific">Longicatena caecimuris</name>
    <dbReference type="NCBI Taxonomy" id="1796635"/>
    <lineage>
        <taxon>Bacteria</taxon>
        <taxon>Bacillati</taxon>
        <taxon>Bacillota</taxon>
        <taxon>Erysipelotrichia</taxon>
        <taxon>Erysipelotrichales</taxon>
        <taxon>Erysipelotrichaceae</taxon>
        <taxon>Longicatena</taxon>
    </lineage>
</organism>
<dbReference type="EMBL" id="SMBP01000004">
    <property type="protein sequence ID" value="TCU62481.1"/>
    <property type="molecule type" value="Genomic_DNA"/>
</dbReference>